<reference evidence="18" key="7">
    <citation type="journal article" date="2020" name="PLoS Genet.">
        <title>E2f5 is a versatile transcriptional activator required for spermatogenesis and multiciliated cell differentiation in zebrafish.</title>
        <authorList>
            <person name="Xie H."/>
            <person name="Kang Y."/>
            <person name="Wang S."/>
            <person name="Zheng P."/>
            <person name="Chen Z."/>
            <person name="Roy S."/>
            <person name="Zhao C."/>
        </authorList>
    </citation>
    <scope>NUCLEOTIDE SEQUENCE</scope>
</reference>
<dbReference type="GO" id="GO:0140664">
    <property type="term" value="F:ATP-dependent DNA damage sensor activity"/>
    <property type="evidence" value="ECO:0007669"/>
    <property type="project" value="InterPro"/>
</dbReference>
<reference evidence="17" key="2">
    <citation type="journal article" date="2013" name="Nature">
        <title>The zebrafish reference genome sequence and its relationship to the human genome.</title>
        <authorList>
            <consortium name="Genome Reference Consortium Zebrafish"/>
            <person name="Howe K."/>
            <person name="Clark M.D."/>
            <person name="Torroja C.F."/>
            <person name="Torrance J."/>
            <person name="Berthelot C."/>
            <person name="Muffato M."/>
            <person name="Collins J.E."/>
            <person name="Humphray S."/>
            <person name="McLaren K."/>
            <person name="Matthews L."/>
            <person name="McLaren S."/>
            <person name="Sealy I."/>
            <person name="Caccamo M."/>
            <person name="Churcher C."/>
            <person name="Scott C."/>
            <person name="Barrett J.C."/>
            <person name="Koch R."/>
            <person name="Rauch G.J."/>
            <person name="White S."/>
            <person name="Chow W."/>
            <person name="Kilian B."/>
            <person name="Quintais L.T."/>
            <person name="Guerra-Assuncao J.A."/>
            <person name="Zhou Y."/>
            <person name="Gu Y."/>
            <person name="Yen J."/>
            <person name="Vogel J.H."/>
            <person name="Eyre T."/>
            <person name="Redmond S."/>
            <person name="Banerjee R."/>
            <person name="Chi J."/>
            <person name="Fu B."/>
            <person name="Langley E."/>
            <person name="Maguire S.F."/>
            <person name="Laird G.K."/>
            <person name="Lloyd D."/>
            <person name="Kenyon E."/>
            <person name="Donaldson S."/>
            <person name="Sehra H."/>
            <person name="Almeida-King J."/>
            <person name="Loveland J."/>
            <person name="Trevanion S."/>
            <person name="Jones M."/>
            <person name="Quail M."/>
            <person name="Willey D."/>
            <person name="Hunt A."/>
            <person name="Burton J."/>
            <person name="Sims S."/>
            <person name="McLay K."/>
            <person name="Plumb B."/>
            <person name="Davis J."/>
            <person name="Clee C."/>
            <person name="Oliver K."/>
            <person name="Clark R."/>
            <person name="Riddle C."/>
            <person name="Elliot D."/>
            <person name="Eliott D."/>
            <person name="Threadgold G."/>
            <person name="Harden G."/>
            <person name="Ware D."/>
            <person name="Begum S."/>
            <person name="Mortimore B."/>
            <person name="Mortimer B."/>
            <person name="Kerry G."/>
            <person name="Heath P."/>
            <person name="Phillimore B."/>
            <person name="Tracey A."/>
            <person name="Corby N."/>
            <person name="Dunn M."/>
            <person name="Johnson C."/>
            <person name="Wood J."/>
            <person name="Clark S."/>
            <person name="Pelan S."/>
            <person name="Griffiths G."/>
            <person name="Smith M."/>
            <person name="Glithero R."/>
            <person name="Howden P."/>
            <person name="Barker N."/>
            <person name="Lloyd C."/>
            <person name="Stevens C."/>
            <person name="Harley J."/>
            <person name="Holt K."/>
            <person name="Panagiotidis G."/>
            <person name="Lovell J."/>
            <person name="Beasley H."/>
            <person name="Henderson C."/>
            <person name="Gordon D."/>
            <person name="Auger K."/>
            <person name="Wright D."/>
            <person name="Collins J."/>
            <person name="Raisen C."/>
            <person name="Dyer L."/>
            <person name="Leung K."/>
            <person name="Robertson L."/>
            <person name="Ambridge K."/>
            <person name="Leongamornlert D."/>
            <person name="McGuire S."/>
            <person name="Gilderthorp R."/>
            <person name="Griffiths C."/>
            <person name="Manthravadi D."/>
            <person name="Nichol S."/>
            <person name="Barker G."/>
            <person name="Whitehead S."/>
            <person name="Kay M."/>
            <person name="Brown J."/>
            <person name="Murnane C."/>
            <person name="Gray E."/>
            <person name="Humphries M."/>
            <person name="Sycamore N."/>
            <person name="Barker D."/>
            <person name="Saunders D."/>
            <person name="Wallis J."/>
            <person name="Babbage A."/>
            <person name="Hammond S."/>
            <person name="Mashreghi-Mohammadi M."/>
            <person name="Barr L."/>
            <person name="Martin S."/>
            <person name="Wray P."/>
            <person name="Ellington A."/>
            <person name="Matthews N."/>
            <person name="Ellwood M."/>
            <person name="Woodmansey R."/>
            <person name="Clark G."/>
            <person name="Cooper J."/>
            <person name="Cooper J."/>
            <person name="Tromans A."/>
            <person name="Grafham D."/>
            <person name="Skuce C."/>
            <person name="Pandian R."/>
            <person name="Andrews R."/>
            <person name="Harrison E."/>
            <person name="Kimberley A."/>
            <person name="Garnett J."/>
            <person name="Fosker N."/>
            <person name="Hall R."/>
            <person name="Garner P."/>
            <person name="Kelly D."/>
            <person name="Bird C."/>
            <person name="Palmer S."/>
            <person name="Gehring I."/>
            <person name="Berger A."/>
            <person name="Dooley C.M."/>
            <person name="Ersan-Urun Z."/>
            <person name="Eser C."/>
            <person name="Geiger H."/>
            <person name="Geisler M."/>
            <person name="Karotki L."/>
            <person name="Kirn A."/>
            <person name="Konantz J."/>
            <person name="Konantz M."/>
            <person name="Oberlander M."/>
            <person name="Rudolph-Geiger S."/>
            <person name="Teucke M."/>
            <person name="Lanz C."/>
            <person name="Raddatz G."/>
            <person name="Osoegawa K."/>
            <person name="Zhu B."/>
            <person name="Rapp A."/>
            <person name="Widaa S."/>
            <person name="Langford C."/>
            <person name="Yang F."/>
            <person name="Schuster S.C."/>
            <person name="Carter N.P."/>
            <person name="Harrow J."/>
            <person name="Ning Z."/>
            <person name="Herrero J."/>
            <person name="Searle S.M."/>
            <person name="Enright A."/>
            <person name="Geisler R."/>
            <person name="Plasterk R.H."/>
            <person name="Lee C."/>
            <person name="Westerfield M."/>
            <person name="de Jong P.J."/>
            <person name="Zon L.I."/>
            <person name="Postlethwait J.H."/>
            <person name="Nusslein-Volhard C."/>
            <person name="Hubbard T.J."/>
            <person name="Roest Crollius H."/>
            <person name="Rogers J."/>
            <person name="Stemple D.L."/>
        </authorList>
    </citation>
    <scope>NUCLEOTIDE SEQUENCE [LARGE SCALE GENOMIC DNA]</scope>
</reference>
<keyword evidence="4" id="KW-0227">DNA damage</keyword>
<dbReference type="PhylomeDB" id="Q7ZTX4"/>
<dbReference type="SMART" id="SM00382">
    <property type="entry name" value="AAA"/>
    <property type="match status" value="1"/>
</dbReference>
<evidence type="ECO:0000256" key="14">
    <source>
        <dbReference type="ARBA" id="ARBA00079682"/>
    </source>
</evidence>
<keyword evidence="9" id="KW-0539">Nucleus</keyword>
<evidence type="ECO:0000313" key="16">
    <source>
        <dbReference type="EMBL" id="AAH52122.1"/>
    </source>
</evidence>
<dbReference type="GO" id="GO:0005657">
    <property type="term" value="C:replication fork"/>
    <property type="evidence" value="ECO:0000318"/>
    <property type="project" value="GO_Central"/>
</dbReference>
<dbReference type="Pfam" id="PF26169">
    <property type="entry name" value="HHH_XRCC3_RpoA"/>
    <property type="match status" value="1"/>
</dbReference>
<dbReference type="AlphaFoldDB" id="Q7ZTX4"/>
<dbReference type="GeneID" id="406721"/>
<dbReference type="EMBL" id="BC052122">
    <property type="protein sequence ID" value="AAH52122.1"/>
    <property type="molecule type" value="mRNA"/>
</dbReference>
<evidence type="ECO:0000256" key="3">
    <source>
        <dbReference type="ARBA" id="ARBA00022741"/>
    </source>
</evidence>
<name>Q7ZTX4_DANRE</name>
<reference evidence="18" key="3">
    <citation type="journal article" date="2015" name="Nat. Commun.">
        <title>RFX transcription factors are essential for hearing in mice.</title>
        <authorList>
            <person name="Elkon R."/>
            <person name="Milon B."/>
            <person name="Morrison L."/>
            <person name="Shah M."/>
            <person name="Vijayakumar S."/>
            <person name="Racherla M."/>
            <person name="Leitch C.C."/>
            <person name="Silipino L."/>
            <person name="Hadi S."/>
            <person name="Weiss-Gayet M."/>
            <person name="Barras E."/>
            <person name="Schmid C.D."/>
            <person name="Ait-Lounis A."/>
            <person name="Barnes A."/>
            <person name="Song Y."/>
            <person name="Eisenman D.J."/>
            <person name="Eliyahu E."/>
            <person name="Frolenkov G.I."/>
            <person name="Strome S.E."/>
            <person name="Durand B."/>
            <person name="Zaghloul N.A."/>
            <person name="Jones S.M."/>
            <person name="Reith W."/>
            <person name="Hertzano R."/>
        </authorList>
    </citation>
    <scope>NUCLEOTIDE SEQUENCE</scope>
</reference>
<dbReference type="InterPro" id="IPR058766">
    <property type="entry name" value="HHH_XRCC3_RAD51B"/>
</dbReference>
<dbReference type="Gene3D" id="3.40.50.300">
    <property type="entry name" value="P-loop containing nucleotide triphosphate hydrolases"/>
    <property type="match status" value="1"/>
</dbReference>
<dbReference type="InterPro" id="IPR027417">
    <property type="entry name" value="P-loop_NTPase"/>
</dbReference>
<dbReference type="GO" id="GO:0008094">
    <property type="term" value="F:ATP-dependent activity, acting on DNA"/>
    <property type="evidence" value="ECO:0000318"/>
    <property type="project" value="GO_Central"/>
</dbReference>
<evidence type="ECO:0000256" key="7">
    <source>
        <dbReference type="ARBA" id="ARBA00023172"/>
    </source>
</evidence>
<dbReference type="InterPro" id="IPR016467">
    <property type="entry name" value="DNA_recomb/repair_RecA-like"/>
</dbReference>
<dbReference type="GO" id="GO:0003690">
    <property type="term" value="F:double-stranded DNA binding"/>
    <property type="evidence" value="ECO:0000318"/>
    <property type="project" value="GO_Central"/>
</dbReference>
<dbReference type="InterPro" id="IPR030548">
    <property type="entry name" value="RAD51B"/>
</dbReference>
<evidence type="ECO:0000256" key="10">
    <source>
        <dbReference type="ARBA" id="ARBA00053115"/>
    </source>
</evidence>
<evidence type="ECO:0000313" key="17">
    <source>
        <dbReference type="Proteomes" id="UP000000437"/>
    </source>
</evidence>
<dbReference type="FunFam" id="3.40.50.300:FF:000806">
    <property type="entry name" value="DNA repair protein RAD51 homolog 2"/>
    <property type="match status" value="1"/>
</dbReference>
<evidence type="ECO:0000256" key="13">
    <source>
        <dbReference type="ARBA" id="ARBA00078129"/>
    </source>
</evidence>
<evidence type="ECO:0000313" key="18">
    <source>
        <dbReference type="RefSeq" id="NP_998577.1"/>
    </source>
</evidence>
<dbReference type="CTD" id="5890"/>
<reference evidence="16" key="1">
    <citation type="submission" date="2003-05" db="EMBL/GenBank/DDBJ databases">
        <authorList>
            <consortium name="NIH - Zebrafish Gene Collection (ZGC) project"/>
        </authorList>
    </citation>
    <scope>NUCLEOTIDE SEQUENCE [LARGE SCALE MRNA]</scope>
    <source>
        <tissue evidence="16">Whole body</tissue>
    </source>
</reference>
<keyword evidence="7" id="KW-0233">DNA recombination</keyword>
<reference evidence="18" key="8">
    <citation type="journal article" date="2021" name="Nucleic Acids Res.">
        <title>Prpf31 is essential for the survival and differentiation of retinal progenitor cells by modulating alternative splicing.</title>
        <authorList>
            <person name="Li J."/>
            <person name="Liu F."/>
            <person name="Lv Y."/>
            <person name="Sun K."/>
            <person name="Zhao Y."/>
            <person name="Reilly J."/>
            <person name="Zhang Y."/>
            <person name="Tu J."/>
            <person name="Yu S."/>
            <person name="Liu X."/>
            <person name="Qin Y."/>
            <person name="Huang Y."/>
            <person name="Gao P."/>
            <person name="Jia D."/>
            <person name="Chen X."/>
            <person name="Han Y."/>
            <person name="Shu X."/>
            <person name="Luo D."/>
            <person name="Tang Z."/>
            <person name="Liu M."/>
        </authorList>
    </citation>
    <scope>NUCLEOTIDE SEQUENCE</scope>
</reference>
<reference evidence="18" key="6">
    <citation type="journal article" date="2019" name="Cell Biol. Int.">
        <title>Cellular responses to ionizing radiation change quickly over time during early development in zebrafish.</title>
        <authorList>
            <person name="Honjo Y."/>
            <person name="Ichinohe T."/>
        </authorList>
    </citation>
    <scope>NUCLEOTIDE SEQUENCE</scope>
</reference>
<sequence length="373" mass="41222">MGSKKLRRSGVSADLCERLKRHQLETCQDVLSVTQVELSRLAGLSYPAALNLQRLVSKACAPAVITALDLWKRKEELCFSTSLPALDRLLHGGLPRGALTEVTGPSGCGKTQLCMMLSVLATLPKSLGGLDSGVIYIDTESAFSAERLVEMAQSRFPEFFSVKERLLEMAARVHLFRELTCQDVLKRLERLEEDIIACRAGLVILDSVASVVRKEFDTSLPGNLTHRSNFLGQEAAVLKYLSQEFCIPVVLTNQITTHVGEKLHCPQWNQTDASFEEDSGFVTAALGNTWSHSVNTRLIVQYEDSERRQIVIAKSPVAPFAVLSYTIQKEGIRLEENMNPESFSNRGTDPGLQPIRVRTGFIFNLPQAAPSTC</sequence>
<dbReference type="AGR" id="ZFIN:ZDB-GENE-040426-2750"/>
<evidence type="ECO:0000256" key="12">
    <source>
        <dbReference type="ARBA" id="ARBA00073972"/>
    </source>
</evidence>
<proteinExistence type="evidence at transcript level"/>
<dbReference type="InterPro" id="IPR013632">
    <property type="entry name" value="Rad51_C"/>
</dbReference>
<dbReference type="InterPro" id="IPR003593">
    <property type="entry name" value="AAA+_ATPase"/>
</dbReference>
<evidence type="ECO:0000256" key="1">
    <source>
        <dbReference type="ARBA" id="ARBA00004123"/>
    </source>
</evidence>
<dbReference type="Proteomes" id="UP000000437">
    <property type="component" value="Chromosome 20"/>
</dbReference>
<gene>
    <name evidence="18 19" type="primary">rad51b</name>
    <name evidence="18" type="synonym">rad51l1</name>
    <name evidence="18" type="synonym">wu:fd07f04</name>
    <name evidence="16 18" type="synonym">zgc:56581</name>
</gene>
<dbReference type="Pfam" id="PF08423">
    <property type="entry name" value="Rad51"/>
    <property type="match status" value="1"/>
</dbReference>
<accession>Q7ZTX4</accession>
<comment type="subcellular location">
    <subcellularLocation>
        <location evidence="1">Nucleus</location>
    </subcellularLocation>
</comment>
<evidence type="ECO:0000256" key="11">
    <source>
        <dbReference type="ARBA" id="ARBA00062240"/>
    </source>
</evidence>
<reference evidence="18" key="4">
    <citation type="journal article" date="2017" name="Proc. Natl. Acad. Sci. U.S.A.">
        <title>Loss of the homologous recombination gene rad51 leads to Fanconi anemia-like symptoms in zebrafish.</title>
        <authorList>
            <person name="Botthof J.G."/>
            <person name="Bielczyk-Maczynska E."/>
            <person name="Ferreira L."/>
            <person name="Cvejic A."/>
        </authorList>
    </citation>
    <scope>NUCLEOTIDE SEQUENCE</scope>
</reference>
<organism evidence="16">
    <name type="scientific">Danio rerio</name>
    <name type="common">Zebrafish</name>
    <name type="synonym">Brachydanio rerio</name>
    <dbReference type="NCBI Taxonomy" id="7955"/>
    <lineage>
        <taxon>Eukaryota</taxon>
        <taxon>Metazoa</taxon>
        <taxon>Chordata</taxon>
        <taxon>Craniata</taxon>
        <taxon>Vertebrata</taxon>
        <taxon>Euteleostomi</taxon>
        <taxon>Actinopterygii</taxon>
        <taxon>Neopterygii</taxon>
        <taxon>Teleostei</taxon>
        <taxon>Ostariophysi</taxon>
        <taxon>Cypriniformes</taxon>
        <taxon>Danionidae</taxon>
        <taxon>Danioninae</taxon>
        <taxon>Danio</taxon>
    </lineage>
</organism>
<evidence type="ECO:0000313" key="19">
    <source>
        <dbReference type="ZFIN" id="ZDB-GENE-040426-2750"/>
    </source>
</evidence>
<dbReference type="InterPro" id="IPR020588">
    <property type="entry name" value="RecA_ATP-bd"/>
</dbReference>
<dbReference type="PROSITE" id="PS50162">
    <property type="entry name" value="RECA_2"/>
    <property type="match status" value="1"/>
</dbReference>
<keyword evidence="6" id="KW-0238">DNA-binding</keyword>
<reference evidence="18" key="9">
    <citation type="journal article" date="2022" name="Front. Cell Dev. Biol.">
        <title>Zebrafish Establish Female Germ Cell Identity by Advancing Cell Proliferation and Meiosis.</title>
        <authorList>
            <person name="Pan Y.J."/>
            <person name="Tong S.K."/>
            <person name="Hsu C.W."/>
            <person name="Weng J.H."/>
            <person name="Chung B.C."/>
        </authorList>
    </citation>
    <scope>NUCLEOTIDE SEQUENCE</scope>
</reference>
<dbReference type="RefSeq" id="NP_998577.1">
    <property type="nucleotide sequence ID" value="NM_213412.1"/>
</dbReference>
<dbReference type="PANTHER" id="PTHR46456:SF1">
    <property type="entry name" value="DNA REPAIR PROTEIN RAD51 HOMOLOG 2"/>
    <property type="match status" value="1"/>
</dbReference>
<evidence type="ECO:0000256" key="5">
    <source>
        <dbReference type="ARBA" id="ARBA00022840"/>
    </source>
</evidence>
<evidence type="ECO:0000256" key="4">
    <source>
        <dbReference type="ARBA" id="ARBA00022763"/>
    </source>
</evidence>
<dbReference type="CDD" id="cd19493">
    <property type="entry name" value="Rad51B"/>
    <property type="match status" value="1"/>
</dbReference>
<dbReference type="GO" id="GO:0005524">
    <property type="term" value="F:ATP binding"/>
    <property type="evidence" value="ECO:0007669"/>
    <property type="project" value="UniProtKB-KW"/>
</dbReference>
<evidence type="ECO:0000256" key="6">
    <source>
        <dbReference type="ARBA" id="ARBA00023125"/>
    </source>
</evidence>
<dbReference type="GO" id="GO:0003697">
    <property type="term" value="F:single-stranded DNA binding"/>
    <property type="evidence" value="ECO:0000318"/>
    <property type="project" value="GO_Central"/>
</dbReference>
<feature type="domain" description="RecA family profile 1" evidence="15">
    <location>
        <begin position="75"/>
        <end position="255"/>
    </location>
</feature>
<evidence type="ECO:0000256" key="9">
    <source>
        <dbReference type="ARBA" id="ARBA00023242"/>
    </source>
</evidence>
<dbReference type="KEGG" id="dre:406721"/>
<dbReference type="PANTHER" id="PTHR46456">
    <property type="entry name" value="DNA REPAIR PROTEIN RAD51 HOMOLOG 2"/>
    <property type="match status" value="1"/>
</dbReference>
<evidence type="ECO:0000259" key="15">
    <source>
        <dbReference type="PROSITE" id="PS50162"/>
    </source>
</evidence>
<dbReference type="GO" id="GO:0033063">
    <property type="term" value="C:Rad51B-Rad51C-Rad51D-XRCC2 complex"/>
    <property type="evidence" value="ECO:0007669"/>
    <property type="project" value="InterPro"/>
</dbReference>
<dbReference type="Reactome" id="R-DRE-983231">
    <property type="pathway name" value="Factors involved in megakaryocyte development and platelet production"/>
</dbReference>
<keyword evidence="17" id="KW-1185">Reference proteome</keyword>
<keyword evidence="5" id="KW-0067">ATP-binding</keyword>
<keyword evidence="8" id="KW-0234">DNA repair</keyword>
<comment type="subunit">
    <text evidence="11">Part of the BCDX2 complex consisting of RAD51B, RAD51C, RAD51D and XRCC2; the complex has a ring-like structure arranged into a flat disc around a central channel. The BCDX2 subcomplex RAD51B:RAD51C interacts with RAD51. Interacts with SWSAP1; involved in homologous recombination repair. Interacts with HELQ.</text>
</comment>
<dbReference type="SUPFAM" id="SSF52540">
    <property type="entry name" value="P-loop containing nucleoside triphosphate hydrolases"/>
    <property type="match status" value="1"/>
</dbReference>
<dbReference type="ZFIN" id="ZDB-GENE-040426-2750">
    <property type="gene designation" value="rad51b"/>
</dbReference>
<reference evidence="18" key="10">
    <citation type="submission" date="2025-04" db="UniProtKB">
        <authorList>
            <consortium name="RefSeq"/>
        </authorList>
    </citation>
    <scope>IDENTIFICATION</scope>
</reference>
<dbReference type="GO" id="GO:0000724">
    <property type="term" value="P:double-strand break repair via homologous recombination"/>
    <property type="evidence" value="ECO:0000318"/>
    <property type="project" value="GO_Central"/>
</dbReference>
<comment type="similarity">
    <text evidence="2">Belongs to the RecA family. RAD51 subfamily.</text>
</comment>
<dbReference type="PIRSF" id="PIRSF005856">
    <property type="entry name" value="Rad51"/>
    <property type="match status" value="1"/>
</dbReference>
<protein>
    <recommendedName>
        <fullName evidence="12">DNA repair protein RAD51 homolog 2</fullName>
    </recommendedName>
    <alternativeName>
        <fullName evidence="13">RAD51 homolog B</fullName>
    </alternativeName>
    <alternativeName>
        <fullName evidence="14">RAD51-like protein 1</fullName>
    </alternativeName>
</protein>
<evidence type="ECO:0000256" key="8">
    <source>
        <dbReference type="ARBA" id="ARBA00023204"/>
    </source>
</evidence>
<keyword evidence="3" id="KW-0547">Nucleotide-binding</keyword>
<reference evidence="18" key="5">
    <citation type="journal article" date="2018" name="Sci. Rep.">
        <title>Toxicity and Transcriptome Sequencing (RNA-seq) Analyses of Adult Zebrafish in Response to Exposure Carboxymethyl Cellulose Stabilized Iron Sulfide Nanoparticles.</title>
        <authorList>
            <person name="Zheng M."/>
            <person name="Lu J."/>
            <person name="Zhao D."/>
        </authorList>
    </citation>
    <scope>NUCLEOTIDE SEQUENCE</scope>
</reference>
<comment type="function">
    <text evidence="10">Involved in the homologous recombination repair (HRR) pathway of double-stranded DNA breaks arising during DNA replication or induced by DNA-damaging agents. May promote the assembly of presynaptic RAD51 nucleoprotein filaments. Binds single-stranded DNA and double-stranded DNA and has DNA-dependent ATPase activity. Part of the RAD51 paralog protein complex BCDX2 which acts in the BRCA1-BRCA2-dependent HR pathway. Upon DNA damage, BCDX2 acts downstream of BRCA2 recruitment and upstream of RAD51 recruitment. BCDX2 binds predominantly to the intersection of the four duplex arms of the Holliday junction and to junction of replication forks. The BCDX2 complex was originally reported to bind single-stranded DNA, single-stranded gaps in duplex DNA and specifically to nicks in duplex DNA. The BCDX2 subcomplex RAD51B:RAD51C exhibits single-stranded DNA-dependent ATPase activity suggesting an involvement in early stages of the HR pathway.</text>
</comment>
<dbReference type="OrthoDB" id="5957327at2759"/>
<evidence type="ECO:0000256" key="2">
    <source>
        <dbReference type="ARBA" id="ARBA00007095"/>
    </source>
</evidence>